<dbReference type="InterPro" id="IPR001457">
    <property type="entry name" value="NADH_UbQ/plastoQ_OxRdtase_su6"/>
</dbReference>
<protein>
    <recommendedName>
        <fullName evidence="2">NADH-ubiquinone oxidoreductase chain 6</fullName>
        <ecNumber evidence="2">7.1.1.2</ecNumber>
    </recommendedName>
</protein>
<feature type="transmembrane region" description="Helical" evidence="2">
    <location>
        <begin position="6"/>
        <end position="22"/>
    </location>
</feature>
<keyword evidence="2" id="KW-0812">Transmembrane</keyword>
<feature type="transmembrane region" description="Helical" evidence="2">
    <location>
        <begin position="169"/>
        <end position="196"/>
    </location>
</feature>
<keyword evidence="2" id="KW-0520">NAD</keyword>
<comment type="similarity">
    <text evidence="1 2">Belongs to the complex I subunit 6 family.</text>
</comment>
<keyword evidence="2" id="KW-0472">Membrane</keyword>
<feature type="transmembrane region" description="Helical" evidence="2">
    <location>
        <begin position="90"/>
        <end position="108"/>
    </location>
</feature>
<keyword evidence="2" id="KW-0830">Ubiquinone</keyword>
<sequence length="227" mass="25803">MNTWIYLLATGAWLCAIMVTRGSNPIHSVFYLVCVFFQASGFLFLIGFSFFALMQLLVYVGALAVMFLFVVMLLEIPVASIVAFQRGSEAISGVFFFIVATSIILSILDIEQFVGVGSRYQQQEWNNVVIKQHNSFTYFYQQLPNLTSLYNYDWTANASHKSNAAMFGFVFYTFYIDLLVLACFILLIAMVGAVILTHSRVVNVPNNDNWLQQNRDFLKIVKKVRST</sequence>
<dbReference type="EMBL" id="MN933932">
    <property type="protein sequence ID" value="QII41638.1"/>
    <property type="molecule type" value="Genomic_DNA"/>
</dbReference>
<keyword evidence="2" id="KW-0249">Electron transport</keyword>
<keyword evidence="2 3" id="KW-0496">Mitochondrion</keyword>
<dbReference type="Gene3D" id="1.20.120.1200">
    <property type="entry name" value="NADH-ubiquinone/plastoquinone oxidoreductase chain 6, subunit NuoJ"/>
    <property type="match status" value="1"/>
</dbReference>
<dbReference type="GeneID" id="54116278"/>
<keyword evidence="2" id="KW-1278">Translocase</keyword>
<organism evidence="3">
    <name type="scientific">Jenufa minuta</name>
    <name type="common">Green alga</name>
    <dbReference type="NCBI Taxonomy" id="993092"/>
    <lineage>
        <taxon>Eukaryota</taxon>
        <taxon>Viridiplantae</taxon>
        <taxon>Chlorophyta</taxon>
        <taxon>core chlorophytes</taxon>
        <taxon>Chlorophyceae</taxon>
        <taxon>Jenufa</taxon>
    </lineage>
</organism>
<keyword evidence="2" id="KW-0813">Transport</keyword>
<dbReference type="Pfam" id="PF00499">
    <property type="entry name" value="Oxidored_q3"/>
    <property type="match status" value="1"/>
</dbReference>
<accession>A0A6G7ITW7</accession>
<comment type="subcellular location">
    <subcellularLocation>
        <location evidence="2">Mitochondrion membrane</location>
        <topology evidence="2">Multi-pass membrane protein</topology>
    </subcellularLocation>
</comment>
<keyword evidence="2" id="KW-0679">Respiratory chain</keyword>
<comment type="catalytic activity">
    <reaction evidence="2">
        <text>a ubiquinone + NADH + 5 H(+)(in) = a ubiquinol + NAD(+) + 4 H(+)(out)</text>
        <dbReference type="Rhea" id="RHEA:29091"/>
        <dbReference type="Rhea" id="RHEA-COMP:9565"/>
        <dbReference type="Rhea" id="RHEA-COMP:9566"/>
        <dbReference type="ChEBI" id="CHEBI:15378"/>
        <dbReference type="ChEBI" id="CHEBI:16389"/>
        <dbReference type="ChEBI" id="CHEBI:17976"/>
        <dbReference type="ChEBI" id="CHEBI:57540"/>
        <dbReference type="ChEBI" id="CHEBI:57945"/>
        <dbReference type="EC" id="7.1.1.2"/>
    </reaction>
</comment>
<dbReference type="GO" id="GO:0031966">
    <property type="term" value="C:mitochondrial membrane"/>
    <property type="evidence" value="ECO:0007669"/>
    <property type="project" value="UniProtKB-SubCell"/>
</dbReference>
<dbReference type="AlphaFoldDB" id="A0A6G7ITW7"/>
<geneLocation type="mitochondrion" evidence="3"/>
<dbReference type="PANTHER" id="PTHR33269">
    <property type="entry name" value="NADH-UBIQUINONE OXIDOREDUCTASE CHAIN 6"/>
    <property type="match status" value="1"/>
</dbReference>
<comment type="function">
    <text evidence="2">Core subunit of the mitochondrial membrane respiratory chain NADH dehydrogenase (Complex I) which catalyzes electron transfer from NADH through the respiratory chain, using ubiquinone as an electron acceptor. Essential for the catalytic activity and assembly of complex I.</text>
</comment>
<feature type="transmembrane region" description="Helical" evidence="2">
    <location>
        <begin position="29"/>
        <end position="51"/>
    </location>
</feature>
<reference evidence="3" key="1">
    <citation type="submission" date="2020-01" db="EMBL/GenBank/DDBJ databases">
        <title>Complete mitogenomes of the chlorophycean green algae Jenufa minuta and Jenufa perforata.</title>
        <authorList>
            <person name="Turmel M."/>
            <person name="Otis C."/>
            <person name="Vincent A."/>
            <person name="Lemieux C."/>
        </authorList>
    </citation>
    <scope>NUCLEOTIDE SEQUENCE</scope>
</reference>
<feature type="transmembrane region" description="Helical" evidence="2">
    <location>
        <begin position="57"/>
        <end position="78"/>
    </location>
</feature>
<dbReference type="GO" id="GO:0008137">
    <property type="term" value="F:NADH dehydrogenase (ubiquinone) activity"/>
    <property type="evidence" value="ECO:0007669"/>
    <property type="project" value="UniProtKB-UniRule"/>
</dbReference>
<name>A0A6G7ITW7_JENMI</name>
<dbReference type="EC" id="7.1.1.2" evidence="2"/>
<keyword evidence="2" id="KW-1133">Transmembrane helix</keyword>
<dbReference type="InterPro" id="IPR042106">
    <property type="entry name" value="Nuo/plastoQ_OxRdtase_6_NuoJ"/>
</dbReference>
<evidence type="ECO:0000313" key="3">
    <source>
        <dbReference type="EMBL" id="QII41638.1"/>
    </source>
</evidence>
<gene>
    <name evidence="3" type="primary">nad6</name>
</gene>
<proteinExistence type="inferred from homology"/>
<evidence type="ECO:0000256" key="2">
    <source>
        <dbReference type="RuleBase" id="RU004430"/>
    </source>
</evidence>
<evidence type="ECO:0000256" key="1">
    <source>
        <dbReference type="ARBA" id="ARBA00005698"/>
    </source>
</evidence>
<dbReference type="PANTHER" id="PTHR33269:SF17">
    <property type="entry name" value="NADH-UBIQUINONE OXIDOREDUCTASE CHAIN 6"/>
    <property type="match status" value="1"/>
</dbReference>
<dbReference type="RefSeq" id="YP_009746611.1">
    <property type="nucleotide sequence ID" value="NC_046780.1"/>
</dbReference>